<dbReference type="OrthoDB" id="9805733at2"/>
<dbReference type="Gene3D" id="3.40.50.1100">
    <property type="match status" value="2"/>
</dbReference>
<dbReference type="PROSITE" id="PS00901">
    <property type="entry name" value="CYS_SYNTHASE"/>
    <property type="match status" value="1"/>
</dbReference>
<dbReference type="PANTHER" id="PTHR10314">
    <property type="entry name" value="CYSTATHIONINE BETA-SYNTHASE"/>
    <property type="match status" value="1"/>
</dbReference>
<dbReference type="NCBIfam" id="NF007989">
    <property type="entry name" value="PRK10717.1"/>
    <property type="match status" value="1"/>
</dbReference>
<dbReference type="SUPFAM" id="SSF53686">
    <property type="entry name" value="Tryptophan synthase beta subunit-like PLP-dependent enzymes"/>
    <property type="match status" value="1"/>
</dbReference>
<dbReference type="CDD" id="cd01561">
    <property type="entry name" value="CBS_like"/>
    <property type="match status" value="1"/>
</dbReference>
<dbReference type="InterPro" id="IPR001926">
    <property type="entry name" value="TrpB-like_PALP"/>
</dbReference>
<comment type="catalytic activity">
    <reaction evidence="8">
        <text>O-acetyl-L-serine + hydrogen sulfide = L-cysteine + acetate</text>
        <dbReference type="Rhea" id="RHEA:14829"/>
        <dbReference type="ChEBI" id="CHEBI:29919"/>
        <dbReference type="ChEBI" id="CHEBI:30089"/>
        <dbReference type="ChEBI" id="CHEBI:35235"/>
        <dbReference type="ChEBI" id="CHEBI:58340"/>
        <dbReference type="EC" id="2.5.1.47"/>
    </reaction>
</comment>
<evidence type="ECO:0000256" key="3">
    <source>
        <dbReference type="ARBA" id="ARBA00012681"/>
    </source>
</evidence>
<evidence type="ECO:0000259" key="9">
    <source>
        <dbReference type="Pfam" id="PF00291"/>
    </source>
</evidence>
<protein>
    <recommendedName>
        <fullName evidence="3">cysteine synthase</fullName>
        <ecNumber evidence="3">2.5.1.47</ecNumber>
    </recommendedName>
</protein>
<dbReference type="InterPro" id="IPR036052">
    <property type="entry name" value="TrpB-like_PALP_sf"/>
</dbReference>
<accession>A0A3P1SS92</accession>
<comment type="caution">
    <text evidence="10">The sequence shown here is derived from an EMBL/GenBank/DDBJ whole genome shotgun (WGS) entry which is preliminary data.</text>
</comment>
<name>A0A3P1SS92_9GAMM</name>
<keyword evidence="7" id="KW-0809">Transit peptide</keyword>
<sequence>MNSTPALLSLIGNTPLIQLRKASEITGCTILGKAEFLNPGGSVKDRTALGIILDAAEKGSLLPGGTIVEGTAGNTGIGISLIANAMGYRSVIVMPDTQSQEKRDILRLYGAQLHLVPAVPLADPQHYTKVSARLAEKLCTEEERGAIWADQFDNVANRDIHYRTTGSEIWQQTAGTVDGFCCAVGTGGTLAGVSAILKQKNPHICIALSDPQGASLYRHYTQGVLKAEGSSVMEGIGQSRVTKNLEGAVVDTGFELSDSEALNWVFHMLKEEGICLGGSSGINIAGAVAMAKELGPGHTIVTILCDIGTRYQSKLFNPEFLRSKGLPQPDWLAD</sequence>
<keyword evidence="11" id="KW-1185">Reference proteome</keyword>
<dbReference type="GO" id="GO:0004124">
    <property type="term" value="F:cysteine synthase activity"/>
    <property type="evidence" value="ECO:0007669"/>
    <property type="project" value="UniProtKB-EC"/>
</dbReference>
<feature type="domain" description="Tryptophan synthase beta chain-like PALP" evidence="9">
    <location>
        <begin position="9"/>
        <end position="306"/>
    </location>
</feature>
<evidence type="ECO:0000256" key="1">
    <source>
        <dbReference type="ARBA" id="ARBA00001933"/>
    </source>
</evidence>
<evidence type="ECO:0000256" key="5">
    <source>
        <dbReference type="ARBA" id="ARBA00022679"/>
    </source>
</evidence>
<gene>
    <name evidence="10" type="ORF">EHS89_07465</name>
</gene>
<dbReference type="EMBL" id="RQXV01000003">
    <property type="protein sequence ID" value="RRD00042.1"/>
    <property type="molecule type" value="Genomic_DNA"/>
</dbReference>
<evidence type="ECO:0000256" key="7">
    <source>
        <dbReference type="ARBA" id="ARBA00022946"/>
    </source>
</evidence>
<evidence type="ECO:0000313" key="11">
    <source>
        <dbReference type="Proteomes" id="UP000267535"/>
    </source>
</evidence>
<evidence type="ECO:0000256" key="8">
    <source>
        <dbReference type="ARBA" id="ARBA00047931"/>
    </source>
</evidence>
<dbReference type="Pfam" id="PF00291">
    <property type="entry name" value="PALP"/>
    <property type="match status" value="1"/>
</dbReference>
<dbReference type="FunFam" id="3.40.50.1100:FF:000011">
    <property type="entry name" value="Cysteine synthase (o-acetylserine)"/>
    <property type="match status" value="1"/>
</dbReference>
<dbReference type="Proteomes" id="UP000267535">
    <property type="component" value="Unassembled WGS sequence"/>
</dbReference>
<evidence type="ECO:0000256" key="6">
    <source>
        <dbReference type="ARBA" id="ARBA00022898"/>
    </source>
</evidence>
<keyword evidence="6" id="KW-0663">Pyridoxal phosphate</keyword>
<organism evidence="10 11">
    <name type="scientific">Amphritea balenae</name>
    <dbReference type="NCBI Taxonomy" id="452629"/>
    <lineage>
        <taxon>Bacteria</taxon>
        <taxon>Pseudomonadati</taxon>
        <taxon>Pseudomonadota</taxon>
        <taxon>Gammaproteobacteria</taxon>
        <taxon>Oceanospirillales</taxon>
        <taxon>Oceanospirillaceae</taxon>
        <taxon>Amphritea</taxon>
    </lineage>
</organism>
<keyword evidence="5" id="KW-0808">Transferase</keyword>
<dbReference type="InterPro" id="IPR001216">
    <property type="entry name" value="P-phosphate_BS"/>
</dbReference>
<comment type="pathway">
    <text evidence="2">Amino-acid biosynthesis; L-cysteine biosynthesis; L-cysteine from L-serine: step 2/2.</text>
</comment>
<dbReference type="RefSeq" id="WP_124925512.1">
    <property type="nucleotide sequence ID" value="NZ_BMOH01000005.1"/>
</dbReference>
<dbReference type="AlphaFoldDB" id="A0A3P1SS92"/>
<reference evidence="10 11" key="1">
    <citation type="submission" date="2018-11" db="EMBL/GenBank/DDBJ databases">
        <title>The draft genome sequence of Amphritea balenae JAMM 1525T.</title>
        <authorList>
            <person name="Fang Z."/>
            <person name="Zhang Y."/>
            <person name="Han X."/>
        </authorList>
    </citation>
    <scope>NUCLEOTIDE SEQUENCE [LARGE SCALE GENOMIC DNA]</scope>
    <source>
        <strain evidence="10 11">JAMM 1525</strain>
    </source>
</reference>
<dbReference type="EC" id="2.5.1.47" evidence="3"/>
<proteinExistence type="predicted"/>
<evidence type="ECO:0000256" key="4">
    <source>
        <dbReference type="ARBA" id="ARBA00022605"/>
    </source>
</evidence>
<evidence type="ECO:0000313" key="10">
    <source>
        <dbReference type="EMBL" id="RRD00042.1"/>
    </source>
</evidence>
<comment type="cofactor">
    <cofactor evidence="1">
        <name>pyridoxal 5'-phosphate</name>
        <dbReference type="ChEBI" id="CHEBI:597326"/>
    </cofactor>
</comment>
<keyword evidence="4" id="KW-0028">Amino-acid biosynthesis</keyword>
<dbReference type="InterPro" id="IPR050214">
    <property type="entry name" value="Cys_Synth/Cystath_Beta-Synth"/>
</dbReference>
<dbReference type="GO" id="GO:0006535">
    <property type="term" value="P:cysteine biosynthetic process from serine"/>
    <property type="evidence" value="ECO:0007669"/>
    <property type="project" value="InterPro"/>
</dbReference>
<evidence type="ECO:0000256" key="2">
    <source>
        <dbReference type="ARBA" id="ARBA00004962"/>
    </source>
</evidence>